<reference evidence="3 4" key="1">
    <citation type="submission" date="2019-03" db="EMBL/GenBank/DDBJ databases">
        <title>Genomic Encyclopedia of Type Strains, Phase III (KMG-III): the genomes of soil and plant-associated and newly described type strains.</title>
        <authorList>
            <person name="Whitman W."/>
        </authorList>
    </citation>
    <scope>NUCLEOTIDE SEQUENCE [LARGE SCALE GENOMIC DNA]</scope>
    <source>
        <strain evidence="3 4">CECT 8976</strain>
    </source>
</reference>
<dbReference type="PANTHER" id="PTHR12558">
    <property type="entry name" value="CELL DIVISION CYCLE 16,23,27"/>
    <property type="match status" value="1"/>
</dbReference>
<evidence type="ECO:0000313" key="4">
    <source>
        <dbReference type="Proteomes" id="UP000295611"/>
    </source>
</evidence>
<keyword evidence="2" id="KW-0732">Signal</keyword>
<evidence type="ECO:0000256" key="2">
    <source>
        <dbReference type="SAM" id="SignalP"/>
    </source>
</evidence>
<feature type="repeat" description="TPR" evidence="1">
    <location>
        <begin position="145"/>
        <end position="178"/>
    </location>
</feature>
<name>A0A4R7B6F1_9NEIS</name>
<dbReference type="SMART" id="SM00028">
    <property type="entry name" value="TPR"/>
    <property type="match status" value="4"/>
</dbReference>
<sequence>MNTPRFFRTLRLPLVLASLGLMTACAQAPLNVTPVSRIGGRPGDTEQRLADGALQSGSLDMAQSLYQKMLEKDPNSPDALAGMGEALFQSNELQRAQLTFEQLARVVPNSDVAEIGLARVAIRQHDLDQAIAHYQIVLKRSPDDLRAMTGLGVAYDLQGHYKLAQQTYTQGLMMHPEDLGLRNDLGLSLILSRQYRAGIAELMKIVDTPSAPAQTKQNLALGYGLLGNTDAAERVLKMELPEAQVQRNLQFYQTVRERLANSAAQSNKEVRP</sequence>
<proteinExistence type="predicted"/>
<dbReference type="Pfam" id="PF13432">
    <property type="entry name" value="TPR_16"/>
    <property type="match status" value="1"/>
</dbReference>
<evidence type="ECO:0000256" key="1">
    <source>
        <dbReference type="PROSITE-ProRule" id="PRU00339"/>
    </source>
</evidence>
<feature type="signal peptide" evidence="2">
    <location>
        <begin position="1"/>
        <end position="28"/>
    </location>
</feature>
<dbReference type="Pfam" id="PF14559">
    <property type="entry name" value="TPR_19"/>
    <property type="match status" value="1"/>
</dbReference>
<dbReference type="Gene3D" id="1.25.40.10">
    <property type="entry name" value="Tetratricopeptide repeat domain"/>
    <property type="match status" value="1"/>
</dbReference>
<evidence type="ECO:0000313" key="3">
    <source>
        <dbReference type="EMBL" id="TDR80241.1"/>
    </source>
</evidence>
<dbReference type="PROSITE" id="PS51257">
    <property type="entry name" value="PROKAR_LIPOPROTEIN"/>
    <property type="match status" value="1"/>
</dbReference>
<protein>
    <submittedName>
        <fullName evidence="3">Tetratricopeptide repeat protein</fullName>
    </submittedName>
</protein>
<gene>
    <name evidence="3" type="ORF">DFP86_10596</name>
</gene>
<dbReference type="InterPro" id="IPR019734">
    <property type="entry name" value="TPR_rpt"/>
</dbReference>
<keyword evidence="4" id="KW-1185">Reference proteome</keyword>
<dbReference type="Proteomes" id="UP000295611">
    <property type="component" value="Unassembled WGS sequence"/>
</dbReference>
<accession>A0A4R7B6F1</accession>
<feature type="chain" id="PRO_5020541757" evidence="2">
    <location>
        <begin position="29"/>
        <end position="272"/>
    </location>
</feature>
<organism evidence="3 4">
    <name type="scientific">Paludibacterium purpuratum</name>
    <dbReference type="NCBI Taxonomy" id="1144873"/>
    <lineage>
        <taxon>Bacteria</taxon>
        <taxon>Pseudomonadati</taxon>
        <taxon>Pseudomonadota</taxon>
        <taxon>Betaproteobacteria</taxon>
        <taxon>Neisseriales</taxon>
        <taxon>Chromobacteriaceae</taxon>
        <taxon>Paludibacterium</taxon>
    </lineage>
</organism>
<dbReference type="SUPFAM" id="SSF48452">
    <property type="entry name" value="TPR-like"/>
    <property type="match status" value="1"/>
</dbReference>
<dbReference type="InterPro" id="IPR011990">
    <property type="entry name" value="TPR-like_helical_dom_sf"/>
</dbReference>
<feature type="repeat" description="TPR" evidence="1">
    <location>
        <begin position="77"/>
        <end position="110"/>
    </location>
</feature>
<comment type="caution">
    <text evidence="3">The sequence shown here is derived from an EMBL/GenBank/DDBJ whole genome shotgun (WGS) entry which is preliminary data.</text>
</comment>
<dbReference type="RefSeq" id="WP_133679674.1">
    <property type="nucleotide sequence ID" value="NZ_SNZP01000005.1"/>
</dbReference>
<keyword evidence="1" id="KW-0802">TPR repeat</keyword>
<dbReference type="OrthoDB" id="8596013at2"/>
<dbReference type="PANTHER" id="PTHR12558:SF13">
    <property type="entry name" value="CELL DIVISION CYCLE PROTEIN 27 HOMOLOG"/>
    <property type="match status" value="1"/>
</dbReference>
<dbReference type="AlphaFoldDB" id="A0A4R7B6F1"/>
<dbReference type="EMBL" id="SNZP01000005">
    <property type="protein sequence ID" value="TDR80241.1"/>
    <property type="molecule type" value="Genomic_DNA"/>
</dbReference>
<dbReference type="PROSITE" id="PS50005">
    <property type="entry name" value="TPR"/>
    <property type="match status" value="2"/>
</dbReference>